<comment type="caution">
    <text evidence="6">The sequence shown here is derived from an EMBL/GenBank/DDBJ whole genome shotgun (WGS) entry which is preliminary data.</text>
</comment>
<evidence type="ECO:0000313" key="7">
    <source>
        <dbReference type="Proteomes" id="UP001176059"/>
    </source>
</evidence>
<keyword evidence="1 3" id="KW-0238">DNA-binding</keyword>
<evidence type="ECO:0000256" key="3">
    <source>
        <dbReference type="PROSITE-ProRule" id="PRU00267"/>
    </source>
</evidence>
<feature type="DNA-binding region" description="HMG box" evidence="3">
    <location>
        <begin position="23"/>
        <end position="90"/>
    </location>
</feature>
<feature type="region of interest" description="Disordered" evidence="4">
    <location>
        <begin position="177"/>
        <end position="208"/>
    </location>
</feature>
<dbReference type="AlphaFoldDB" id="A0AA38JED9"/>
<dbReference type="CDD" id="cd01389">
    <property type="entry name" value="HMG-box_ROX1-like"/>
    <property type="match status" value="1"/>
</dbReference>
<feature type="compositionally biased region" description="Basic and acidic residues" evidence="4">
    <location>
        <begin position="183"/>
        <end position="198"/>
    </location>
</feature>
<evidence type="ECO:0000259" key="5">
    <source>
        <dbReference type="PROSITE" id="PS50118"/>
    </source>
</evidence>
<reference evidence="6" key="2">
    <citation type="journal article" date="2023" name="Proc. Natl. Acad. Sci. U.S.A.">
        <title>A global phylogenomic analysis of the shiitake genus Lentinula.</title>
        <authorList>
            <person name="Sierra-Patev S."/>
            <person name="Min B."/>
            <person name="Naranjo-Ortiz M."/>
            <person name="Looney B."/>
            <person name="Konkel Z."/>
            <person name="Slot J.C."/>
            <person name="Sakamoto Y."/>
            <person name="Steenwyk J.L."/>
            <person name="Rokas A."/>
            <person name="Carro J."/>
            <person name="Camarero S."/>
            <person name="Ferreira P."/>
            <person name="Molpeceres G."/>
            <person name="Ruiz-Duenas F.J."/>
            <person name="Serrano A."/>
            <person name="Henrissat B."/>
            <person name="Drula E."/>
            <person name="Hughes K.W."/>
            <person name="Mata J.L."/>
            <person name="Ishikawa N.K."/>
            <person name="Vargas-Isla R."/>
            <person name="Ushijima S."/>
            <person name="Smith C.A."/>
            <person name="Donoghue J."/>
            <person name="Ahrendt S."/>
            <person name="Andreopoulos W."/>
            <person name="He G."/>
            <person name="LaButti K."/>
            <person name="Lipzen A."/>
            <person name="Ng V."/>
            <person name="Riley R."/>
            <person name="Sandor L."/>
            <person name="Barry K."/>
            <person name="Martinez A.T."/>
            <person name="Xiao Y."/>
            <person name="Gibbons J.G."/>
            <person name="Terashima K."/>
            <person name="Grigoriev I.V."/>
            <person name="Hibbett D."/>
        </authorList>
    </citation>
    <scope>NUCLEOTIDE SEQUENCE</scope>
    <source>
        <strain evidence="6">ET3784</strain>
    </source>
</reference>
<dbReference type="SUPFAM" id="SSF47095">
    <property type="entry name" value="HMG-box"/>
    <property type="match status" value="1"/>
</dbReference>
<dbReference type="InterPro" id="IPR036910">
    <property type="entry name" value="HMG_box_dom_sf"/>
</dbReference>
<accession>A0AA38JED9</accession>
<keyword evidence="3" id="KW-0539">Nucleus</keyword>
<feature type="compositionally biased region" description="Polar residues" evidence="4">
    <location>
        <begin position="199"/>
        <end position="208"/>
    </location>
</feature>
<proteinExistence type="predicted"/>
<evidence type="ECO:0000256" key="2">
    <source>
        <dbReference type="ARBA" id="ARBA00023163"/>
    </source>
</evidence>
<protein>
    <recommendedName>
        <fullName evidence="5">HMG box domain-containing protein</fullName>
    </recommendedName>
</protein>
<feature type="region of interest" description="Disordered" evidence="4">
    <location>
        <begin position="73"/>
        <end position="130"/>
    </location>
</feature>
<organism evidence="6 7">
    <name type="scientific">Lentinula guzmanii</name>
    <dbReference type="NCBI Taxonomy" id="2804957"/>
    <lineage>
        <taxon>Eukaryota</taxon>
        <taxon>Fungi</taxon>
        <taxon>Dikarya</taxon>
        <taxon>Basidiomycota</taxon>
        <taxon>Agaricomycotina</taxon>
        <taxon>Agaricomycetes</taxon>
        <taxon>Agaricomycetidae</taxon>
        <taxon>Agaricales</taxon>
        <taxon>Marasmiineae</taxon>
        <taxon>Omphalotaceae</taxon>
        <taxon>Lentinula</taxon>
    </lineage>
</organism>
<dbReference type="GO" id="GO:0001228">
    <property type="term" value="F:DNA-binding transcription activator activity, RNA polymerase II-specific"/>
    <property type="evidence" value="ECO:0007669"/>
    <property type="project" value="TreeGrafter"/>
</dbReference>
<evidence type="ECO:0000256" key="4">
    <source>
        <dbReference type="SAM" id="MobiDB-lite"/>
    </source>
</evidence>
<dbReference type="InterPro" id="IPR009071">
    <property type="entry name" value="HMG_box_dom"/>
</dbReference>
<dbReference type="InterPro" id="IPR050140">
    <property type="entry name" value="SRY-related_HMG-box_TF-like"/>
</dbReference>
<dbReference type="Pfam" id="PF00505">
    <property type="entry name" value="HMG_box"/>
    <property type="match status" value="1"/>
</dbReference>
<feature type="domain" description="HMG box" evidence="5">
    <location>
        <begin position="23"/>
        <end position="90"/>
    </location>
</feature>
<dbReference type="SMART" id="SM00398">
    <property type="entry name" value="HMG"/>
    <property type="match status" value="1"/>
</dbReference>
<dbReference type="GO" id="GO:0030154">
    <property type="term" value="P:cell differentiation"/>
    <property type="evidence" value="ECO:0007669"/>
    <property type="project" value="TreeGrafter"/>
</dbReference>
<feature type="compositionally biased region" description="Basic residues" evidence="4">
    <location>
        <begin position="102"/>
        <end position="112"/>
    </location>
</feature>
<reference evidence="6" key="1">
    <citation type="submission" date="2022-08" db="EMBL/GenBank/DDBJ databases">
        <authorList>
            <consortium name="DOE Joint Genome Institute"/>
            <person name="Min B."/>
            <person name="Sierra-Patev S."/>
            <person name="Naranjo-Ortiz M."/>
            <person name="Looney B."/>
            <person name="Konkel Z."/>
            <person name="Slot J.C."/>
            <person name="Sakamoto Y."/>
            <person name="Steenwyk J.L."/>
            <person name="Rokas A."/>
            <person name="Carro J."/>
            <person name="Camarero S."/>
            <person name="Ferreira P."/>
            <person name="Molpeceres G."/>
            <person name="Ruiz-duenas F.J."/>
            <person name="Serrano A."/>
            <person name="Henrissat B."/>
            <person name="Drula E."/>
            <person name="Hughes K.W."/>
            <person name="Mata J.L."/>
            <person name="Ishikawa N.K."/>
            <person name="Vargas-Isla R."/>
            <person name="Ushijima S."/>
            <person name="Smith C.A."/>
            <person name="Ahrendt S."/>
            <person name="Andreopoulos W."/>
            <person name="He G."/>
            <person name="LaButti K."/>
            <person name="Lipzen A."/>
            <person name="Ng V."/>
            <person name="Riley R."/>
            <person name="Sandor L."/>
            <person name="Barry K."/>
            <person name="Martinez A.T."/>
            <person name="Xiao Y."/>
            <person name="Gibbons J.G."/>
            <person name="Terashima K."/>
            <person name="Hibbett D.S."/>
            <person name="Grigoriev I.V."/>
        </authorList>
    </citation>
    <scope>NUCLEOTIDE SEQUENCE</scope>
    <source>
        <strain evidence="6">ET3784</strain>
    </source>
</reference>
<evidence type="ECO:0000256" key="1">
    <source>
        <dbReference type="ARBA" id="ARBA00023125"/>
    </source>
</evidence>
<keyword evidence="7" id="KW-1185">Reference proteome</keyword>
<keyword evidence="2" id="KW-0804">Transcription</keyword>
<sequence>MSASHDLPLGHSGSVSPSQEHHPKRPRNAWIIFRAEMHAEFKKKYPNESEPELSKRIALSWRDDLARQKIFYSKAKDEADDHRRKHPNYKFNPQKPAEGKQKSKRTQRRTRGMNKDAHSVSASSASSNSSFYHPTAVVNAPSYSQPGVPYAHGRQLSNFNPASNSTIFAATSVSSVAQPPFPHQDRPDRGHYSLHRESGYQSNTGYGSQQIQASPGFIPIDPRLLGNGSSESFGVALFDDKIMNKQQNYNINVTVPNLDDVFGPLPWNFGVSTSSHNRRQIHTYSKYQADPNSTNPSQPMSHCTPAYTNGISQRASPQQYDNNLQPTSTRALIPERVDSVAQLGFHSTGQPGCMRPYSQNVNDPKWNIGDIDPNGRAPLGTTTNMPSDVRAPGSVIPATPNLTSNFTFRMAAHSGILNPPPQSQSQFDV</sequence>
<dbReference type="PANTHER" id="PTHR10270">
    <property type="entry name" value="SOX TRANSCRIPTION FACTOR"/>
    <property type="match status" value="1"/>
</dbReference>
<dbReference type="EMBL" id="JANVFO010000018">
    <property type="protein sequence ID" value="KAJ3733344.1"/>
    <property type="molecule type" value="Genomic_DNA"/>
</dbReference>
<gene>
    <name evidence="6" type="ORF">DFJ43DRAFT_1223352</name>
</gene>
<name>A0AA38JED9_9AGAR</name>
<dbReference type="Proteomes" id="UP001176059">
    <property type="component" value="Unassembled WGS sequence"/>
</dbReference>
<feature type="region of interest" description="Disordered" evidence="4">
    <location>
        <begin position="1"/>
        <end position="29"/>
    </location>
</feature>
<feature type="region of interest" description="Disordered" evidence="4">
    <location>
        <begin position="287"/>
        <end position="321"/>
    </location>
</feature>
<evidence type="ECO:0000313" key="6">
    <source>
        <dbReference type="EMBL" id="KAJ3733344.1"/>
    </source>
</evidence>
<dbReference type="GO" id="GO:0005634">
    <property type="term" value="C:nucleus"/>
    <property type="evidence" value="ECO:0007669"/>
    <property type="project" value="UniProtKB-UniRule"/>
</dbReference>
<dbReference type="PROSITE" id="PS50118">
    <property type="entry name" value="HMG_BOX_2"/>
    <property type="match status" value="1"/>
</dbReference>
<dbReference type="Gene3D" id="1.10.30.10">
    <property type="entry name" value="High mobility group box domain"/>
    <property type="match status" value="1"/>
</dbReference>
<dbReference type="GO" id="GO:0000978">
    <property type="term" value="F:RNA polymerase II cis-regulatory region sequence-specific DNA binding"/>
    <property type="evidence" value="ECO:0007669"/>
    <property type="project" value="TreeGrafter"/>
</dbReference>
<feature type="compositionally biased region" description="Low complexity" evidence="4">
    <location>
        <begin position="119"/>
        <end position="130"/>
    </location>
</feature>
<dbReference type="PANTHER" id="PTHR10270:SF161">
    <property type="entry name" value="SEX-DETERMINING REGION Y PROTEIN"/>
    <property type="match status" value="1"/>
</dbReference>